<feature type="binding site" evidence="9">
    <location>
        <position position="301"/>
    </location>
    <ligand>
        <name>Zn(2+)</name>
        <dbReference type="ChEBI" id="CHEBI:29105"/>
    </ligand>
</feature>
<dbReference type="InterPro" id="IPR012756">
    <property type="entry name" value="DNA-dir_RpoC2_beta_pp"/>
</dbReference>
<dbReference type="InterPro" id="IPR007083">
    <property type="entry name" value="RNA_pol_Rpb1_4"/>
</dbReference>
<dbReference type="PANTHER" id="PTHR34995:SF1">
    <property type="entry name" value="DNA-DIRECTED RNA POLYMERASE SUBUNIT BETA"/>
    <property type="match status" value="1"/>
</dbReference>
<dbReference type="Gene3D" id="1.10.274.100">
    <property type="entry name" value="RNA polymerase Rpb1, domain 3"/>
    <property type="match status" value="1"/>
</dbReference>
<keyword evidence="5 9" id="KW-0548">Nucleotidyltransferase</keyword>
<feature type="binding site" evidence="9">
    <location>
        <position position="220"/>
    </location>
    <ligand>
        <name>Zn(2+)</name>
        <dbReference type="ChEBI" id="CHEBI:29105"/>
    </ligand>
</feature>
<dbReference type="CDD" id="cd02655">
    <property type="entry name" value="RNAP_beta'_C"/>
    <property type="match status" value="1"/>
</dbReference>
<dbReference type="FunFam" id="1.10.132.30:FF:000002">
    <property type="entry name" value="DNA-directed RNA polymerase subunit beta"/>
    <property type="match status" value="1"/>
</dbReference>
<evidence type="ECO:0000256" key="9">
    <source>
        <dbReference type="HAMAP-Rule" id="MF_01324"/>
    </source>
</evidence>
<name>A0A7T7FLZ5_EUSRU</name>
<feature type="domain" description="RNA polymerase Rpb1" evidence="10">
    <location>
        <begin position="172"/>
        <end position="364"/>
    </location>
</feature>
<feature type="binding site" evidence="9">
    <location>
        <position position="291"/>
    </location>
    <ligand>
        <name>Zn(2+)</name>
        <dbReference type="ChEBI" id="CHEBI:29105"/>
    </ligand>
</feature>
<dbReference type="GO" id="GO:0000428">
    <property type="term" value="C:DNA-directed RNA polymerase complex"/>
    <property type="evidence" value="ECO:0007669"/>
    <property type="project" value="UniProtKB-KW"/>
</dbReference>
<evidence type="ECO:0000256" key="5">
    <source>
        <dbReference type="ARBA" id="ARBA00022695"/>
    </source>
</evidence>
<dbReference type="InterPro" id="IPR007081">
    <property type="entry name" value="RNA_pol_Rpb1_5"/>
</dbReference>
<dbReference type="Gene3D" id="1.10.150.390">
    <property type="match status" value="1"/>
</dbReference>
<dbReference type="Pfam" id="PF05000">
    <property type="entry name" value="RNA_pol_Rpb1_4"/>
    <property type="match status" value="1"/>
</dbReference>
<evidence type="ECO:0000259" key="10">
    <source>
        <dbReference type="Pfam" id="PF04998"/>
    </source>
</evidence>
<reference evidence="12" key="1">
    <citation type="journal article" date="2019" name="Mitochondrial DNA Part B Resour">
        <title>Complete plastome sequence of Eustoma grandiflorum (Gentianaceae), a popular cut flower.</title>
        <authorList>
            <person name="Yan J."/>
            <person name="Cao Q."/>
            <person name="Wu Z."/>
            <person name="Chen S."/>
            <person name="Wang J."/>
            <person name="Zhou D."/>
            <person name="Xie J."/>
        </authorList>
    </citation>
    <scope>NUCLEOTIDE SEQUENCE</scope>
</reference>
<organism evidence="12">
    <name type="scientific">Eustoma russellianum</name>
    <name type="common">Showy prairie gentian</name>
    <name type="synonym">Eustoma grandiflorum</name>
    <dbReference type="NCBI Taxonomy" id="52518"/>
    <lineage>
        <taxon>Eukaryota</taxon>
        <taxon>Viridiplantae</taxon>
        <taxon>Streptophyta</taxon>
        <taxon>Embryophyta</taxon>
        <taxon>Tracheophyta</taxon>
        <taxon>Spermatophyta</taxon>
        <taxon>Magnoliopsida</taxon>
        <taxon>eudicotyledons</taxon>
        <taxon>Gunneridae</taxon>
        <taxon>Pentapetalae</taxon>
        <taxon>asterids</taxon>
        <taxon>lamiids</taxon>
        <taxon>Gentianales</taxon>
        <taxon>Gentianaceae</taxon>
        <taxon>Chironieae</taxon>
        <taxon>Chironiinae</taxon>
        <taxon>Eustoma</taxon>
    </lineage>
</organism>
<comment type="catalytic activity">
    <reaction evidence="9">
        <text>RNA(n) + a ribonucleoside 5'-triphosphate = RNA(n+1) + diphosphate</text>
        <dbReference type="Rhea" id="RHEA:21248"/>
        <dbReference type="Rhea" id="RHEA-COMP:14527"/>
        <dbReference type="Rhea" id="RHEA-COMP:17342"/>
        <dbReference type="ChEBI" id="CHEBI:33019"/>
        <dbReference type="ChEBI" id="CHEBI:61557"/>
        <dbReference type="ChEBI" id="CHEBI:140395"/>
        <dbReference type="EC" id="2.7.7.6"/>
    </reaction>
</comment>
<dbReference type="Pfam" id="PF04998">
    <property type="entry name" value="RNA_pol_Rpb1_5"/>
    <property type="match status" value="2"/>
</dbReference>
<dbReference type="GO" id="GO:0008270">
    <property type="term" value="F:zinc ion binding"/>
    <property type="evidence" value="ECO:0007669"/>
    <property type="project" value="UniProtKB-UniRule"/>
</dbReference>
<dbReference type="NCBIfam" id="TIGR02388">
    <property type="entry name" value="rpoC2_cyan"/>
    <property type="match status" value="1"/>
</dbReference>
<proteinExistence type="inferred from homology"/>
<comment type="function">
    <text evidence="9">DNA-dependent RNA polymerase catalyzes the transcription of DNA into RNA using the four ribonucleoside triphosphates as substrates.</text>
</comment>
<keyword evidence="3 12" id="KW-0934">Plastid</keyword>
<dbReference type="Gene3D" id="1.10.1790.20">
    <property type="match status" value="1"/>
</dbReference>
<keyword evidence="6 9" id="KW-0479">Metal-binding</keyword>
<accession>A0A7T7FLZ5</accession>
<gene>
    <name evidence="9 12" type="primary">rpoC2</name>
</gene>
<dbReference type="InterPro" id="IPR038120">
    <property type="entry name" value="Rpb1_funnel_sf"/>
</dbReference>
<protein>
    <recommendedName>
        <fullName evidence="9">DNA-directed RNA polymerase subunit beta''</fullName>
        <ecNumber evidence="9">2.7.7.6</ecNumber>
    </recommendedName>
    <alternativeName>
        <fullName evidence="9">PEP</fullName>
    </alternativeName>
    <alternativeName>
        <fullName evidence="9">Plastid-encoded RNA polymerase subunit beta''</fullName>
        <shortName evidence="9">RNA polymerase subunit beta''</shortName>
    </alternativeName>
</protein>
<comment type="subunit">
    <text evidence="9">In plastids the minimal PEP RNA polymerase catalytic core is composed of four subunits: alpha, beta, beta', and beta''. When a (nuclear-encoded) sigma factor is associated with the core the holoenzyme is formed, which can initiate transcription.</text>
</comment>
<comment type="subcellular location">
    <subcellularLocation>
        <location evidence="9">Plastid</location>
        <location evidence="9">Chloroplast</location>
    </subcellularLocation>
</comment>
<evidence type="ECO:0000256" key="2">
    <source>
        <dbReference type="ARBA" id="ARBA00022528"/>
    </source>
</evidence>
<evidence type="ECO:0000256" key="3">
    <source>
        <dbReference type="ARBA" id="ARBA00022640"/>
    </source>
</evidence>
<feature type="binding site" evidence="9">
    <location>
        <position position="298"/>
    </location>
    <ligand>
        <name>Zn(2+)</name>
        <dbReference type="ChEBI" id="CHEBI:29105"/>
    </ligand>
</feature>
<keyword evidence="7 9" id="KW-0862">Zinc</keyword>
<dbReference type="EMBL" id="MK991810">
    <property type="protein sequence ID" value="QQL92240.1"/>
    <property type="molecule type" value="Genomic_DNA"/>
</dbReference>
<dbReference type="InterPro" id="IPR042102">
    <property type="entry name" value="RNA_pol_Rpb1_3_sf"/>
</dbReference>
<evidence type="ECO:0000259" key="11">
    <source>
        <dbReference type="Pfam" id="PF05000"/>
    </source>
</evidence>
<dbReference type="EC" id="2.7.7.6" evidence="9"/>
<keyword evidence="8 9" id="KW-0804">Transcription</keyword>
<dbReference type="FunFam" id="1.10.1790.20:FF:000002">
    <property type="entry name" value="DNA-directed RNA polymerase subunit beta"/>
    <property type="match status" value="1"/>
</dbReference>
<comment type="similarity">
    <text evidence="9">Belongs to the RNA polymerase beta' chain family. RpoC2 subfamily.</text>
</comment>
<keyword evidence="1 9" id="KW-0240">DNA-directed RNA polymerase</keyword>
<dbReference type="GO" id="GO:0003677">
    <property type="term" value="F:DNA binding"/>
    <property type="evidence" value="ECO:0007669"/>
    <property type="project" value="UniProtKB-UniRule"/>
</dbReference>
<dbReference type="InterPro" id="IPR050254">
    <property type="entry name" value="RNA_pol_beta''_euk"/>
</dbReference>
<evidence type="ECO:0000256" key="8">
    <source>
        <dbReference type="ARBA" id="ARBA00023163"/>
    </source>
</evidence>
<feature type="domain" description="RNA polymerase Rpb1" evidence="10">
    <location>
        <begin position="1171"/>
        <end position="1256"/>
    </location>
</feature>
<feature type="domain" description="RNA polymerase Rpb1" evidence="11">
    <location>
        <begin position="93"/>
        <end position="157"/>
    </location>
</feature>
<dbReference type="GO" id="GO:0003899">
    <property type="term" value="F:DNA-directed RNA polymerase activity"/>
    <property type="evidence" value="ECO:0007669"/>
    <property type="project" value="UniProtKB-UniRule"/>
</dbReference>
<evidence type="ECO:0000256" key="1">
    <source>
        <dbReference type="ARBA" id="ARBA00022478"/>
    </source>
</evidence>
<dbReference type="SUPFAM" id="SSF64484">
    <property type="entry name" value="beta and beta-prime subunits of DNA dependent RNA-polymerase"/>
    <property type="match status" value="1"/>
</dbReference>
<dbReference type="Gene3D" id="1.10.132.30">
    <property type="match status" value="1"/>
</dbReference>
<keyword evidence="2 12" id="KW-0150">Chloroplast</keyword>
<evidence type="ECO:0000313" key="12">
    <source>
        <dbReference type="EMBL" id="QQL92240.1"/>
    </source>
</evidence>
<sequence>MVERSNLVFHTKSIDGTAMKRLISRLIDHFGMAYTSHILDQVKTLGFQQATATSISLGIDDLLTIPSKGWLVQDAEQQSLILEKHHHYGNVHAVEKLRQSIEIWYATSEYLRQEMNPNFSMTDPCNPVYIMSFSGARGNASQVHQLVGMRGLMSDPQGQMIDLPIQSNLREGLSLTEYIISCYGARKGVVDTAVRTSDAGYLTRRLVEVVQHIVVRRTDCGTARGISVSPRNGMMPERIFIQTLIGCVLADDVYTGSRCIASRNQDIGIGLVNRFITFRAQPISIRTPFTCRSTSWICRLCYGRSPTHGDLVELGEAVGIIAGQSIGEPGTQLTLRTFHTGGVFTGGTAEHVRAPCNGKIKFNEDLVHPTRTRHGHPAFLCSIDLYVIIESEDLIHNVNIPPKSFLLVQNDQYVESEQVIAEIRAGAPTFNFKEKVRKHSYSDSDGEMHWSTDVYHASEFTYGNVHLLPKTSHLWILLGGPYRSSPVSLSLHKDQDQLNVHSLSVKRRDTLSLSVTKHRPKHHLVVSSDFYCNLIYPAILHENSDLLSKRRRNGFLILLQSIQGRENGLMPPPGILIEIPLNGSFHRNSILSYFDDPRYTRKRSGITKYGYGNIEMHSILKKEDLIEYQGVKEFRPKYQIQMQVDRFFFIPEEVHILSGSSFIMVRNNSIVGVDTQITLNIRSRVGGLVRVERKKNRIELKIFSGDIHFPGETDKISRYSGVLIPPGRGNSKEYKHFKNWIYVQRITPSKKKSFLLVRPVITYDITDGLNLAAIFPPDMLQESDNVQLRVVNYILYAKGNPIRGISDTRIQLVRTCLVLNWKQDKKSSSNEEARSSFVEIRTNGLIRHFLRIDLSKSTISYIGKRNDYAVSGLLSDNGSDCTPSNPFSSIYSKARIQQFFNPNQGTIHTLFNRNKEFQSLIILLSSKCSRMGPFNPGNYHNVIKESTQKDSLIEIRESLGPLGSVPSIDNFDFFYHLLTHNQILLTNYLQLENLKQTFQAIKYYSMDESGRIYTTDPGSNIIFNPFHLNWYFIRHNCCEETSPIISLGQFICQNVCIDKKRPHLKSGQVIFVQVDSVVIRSAKPYLATPGATVHGHYGEIFYEGDTLVTFIYEKSRSGDITQGLPKVEQVLEVRSVDSISMNLEKRIEGWNECITRILGIPWGFLVGAELTIVQSRISLVNKIQKVYRSQGVQIHNRHVEIIVRQITSKVLVSEDGMSNVFSPGELIGLLRAERMGRALEETICYRATLLGITRASLNTQSFISEASFQETARVLAKAALRGRIDWLKGLKENVVLGGMIPGGTGFKGFVHPSKHYNKIPLETKKKNLFDGETRDILFYHRKFFDSPLSKNFHDMPEQSFIGFHDC</sequence>
<comment type="cofactor">
    <cofactor evidence="9">
        <name>Zn(2+)</name>
        <dbReference type="ChEBI" id="CHEBI:29105"/>
    </cofactor>
    <text evidence="9">Binds 1 Zn(2+) ion per subunit.</text>
</comment>
<dbReference type="GO" id="GO:0006351">
    <property type="term" value="P:DNA-templated transcription"/>
    <property type="evidence" value="ECO:0007669"/>
    <property type="project" value="UniProtKB-UniRule"/>
</dbReference>
<geneLocation type="chloroplast" evidence="12"/>
<evidence type="ECO:0000256" key="6">
    <source>
        <dbReference type="ARBA" id="ARBA00022723"/>
    </source>
</evidence>
<dbReference type="PANTHER" id="PTHR34995">
    <property type="entry name" value="DNA-DIRECTED RNA POLYMERASE SUBUNIT BETA"/>
    <property type="match status" value="1"/>
</dbReference>
<dbReference type="GO" id="GO:0009507">
    <property type="term" value="C:chloroplast"/>
    <property type="evidence" value="ECO:0007669"/>
    <property type="project" value="UniProtKB-SubCell"/>
</dbReference>
<dbReference type="HAMAP" id="MF_01324">
    <property type="entry name" value="RNApol_bact_RpoC2"/>
    <property type="match status" value="1"/>
</dbReference>
<evidence type="ECO:0000256" key="7">
    <source>
        <dbReference type="ARBA" id="ARBA00022833"/>
    </source>
</evidence>
<evidence type="ECO:0000256" key="4">
    <source>
        <dbReference type="ARBA" id="ARBA00022679"/>
    </source>
</evidence>
<keyword evidence="4 9" id="KW-0808">Transferase</keyword>